<protein>
    <recommendedName>
        <fullName evidence="7">Nickel/cobalt efflux system</fullName>
    </recommendedName>
</protein>
<dbReference type="Proteomes" id="UP000886657">
    <property type="component" value="Unassembled WGS sequence"/>
</dbReference>
<reference evidence="8" key="1">
    <citation type="submission" date="2020-10" db="EMBL/GenBank/DDBJ databases">
        <title>Connecting structure to function with the recovery of over 1000 high-quality activated sludge metagenome-assembled genomes encoding full-length rRNA genes using long-read sequencing.</title>
        <authorList>
            <person name="Singleton C.M."/>
            <person name="Petriglieri F."/>
            <person name="Kristensen J.M."/>
            <person name="Kirkegaard R.H."/>
            <person name="Michaelsen T.Y."/>
            <person name="Andersen M.H."/>
            <person name="Karst S.M."/>
            <person name="Dueholm M.S."/>
            <person name="Nielsen P.H."/>
            <person name="Albertsen M."/>
        </authorList>
    </citation>
    <scope>NUCLEOTIDE SEQUENCE</scope>
    <source>
        <strain evidence="8">Skiv_18-Q3-R9-52_MAXAC.067</strain>
    </source>
</reference>
<comment type="caution">
    <text evidence="8">The sequence shown here is derived from an EMBL/GenBank/DDBJ whole genome shotgun (WGS) entry which is preliminary data.</text>
</comment>
<feature type="transmembrane region" description="Helical" evidence="7">
    <location>
        <begin position="74"/>
        <end position="93"/>
    </location>
</feature>
<dbReference type="GO" id="GO:0012505">
    <property type="term" value="C:endomembrane system"/>
    <property type="evidence" value="ECO:0007669"/>
    <property type="project" value="UniProtKB-SubCell"/>
</dbReference>
<evidence type="ECO:0000256" key="2">
    <source>
        <dbReference type="ARBA" id="ARBA00022448"/>
    </source>
</evidence>
<proteinExistence type="inferred from homology"/>
<dbReference type="InterPro" id="IPR011541">
    <property type="entry name" value="Ni/Co_transpt_high_affinity"/>
</dbReference>
<accession>A0A9D7SD12</accession>
<keyword evidence="2 7" id="KW-0813">Transport</keyword>
<dbReference type="AlphaFoldDB" id="A0A9D7SD12"/>
<evidence type="ECO:0000313" key="9">
    <source>
        <dbReference type="Proteomes" id="UP000886657"/>
    </source>
</evidence>
<organism evidence="8 9">
    <name type="scientific">Candidatus Geothrix skivensis</name>
    <dbReference type="NCBI Taxonomy" id="2954439"/>
    <lineage>
        <taxon>Bacteria</taxon>
        <taxon>Pseudomonadati</taxon>
        <taxon>Acidobacteriota</taxon>
        <taxon>Holophagae</taxon>
        <taxon>Holophagales</taxon>
        <taxon>Holophagaceae</taxon>
        <taxon>Geothrix</taxon>
    </lineage>
</organism>
<evidence type="ECO:0000256" key="6">
    <source>
        <dbReference type="ARBA" id="ARBA00023136"/>
    </source>
</evidence>
<evidence type="ECO:0000313" key="8">
    <source>
        <dbReference type="EMBL" id="MBK9795324.1"/>
    </source>
</evidence>
<name>A0A9D7SD12_9BACT</name>
<keyword evidence="4 7" id="KW-0812">Transmembrane</keyword>
<gene>
    <name evidence="8" type="ORF">IPP58_02290</name>
</gene>
<evidence type="ECO:0000256" key="7">
    <source>
        <dbReference type="RuleBase" id="RU362101"/>
    </source>
</evidence>
<dbReference type="Pfam" id="PF03824">
    <property type="entry name" value="NicO"/>
    <property type="match status" value="1"/>
</dbReference>
<comment type="subcellular location">
    <subcellularLocation>
        <location evidence="7">Cell membrane</location>
        <topology evidence="7">Multi-pass membrane protein</topology>
    </subcellularLocation>
    <subcellularLocation>
        <location evidence="1">Endomembrane system</location>
        <topology evidence="1">Multi-pass membrane protein</topology>
    </subcellularLocation>
</comment>
<comment type="similarity">
    <text evidence="7">Belongs to the NiCoT transporter (TC 2.A.52) family.</text>
</comment>
<dbReference type="GO" id="GO:0005886">
    <property type="term" value="C:plasma membrane"/>
    <property type="evidence" value="ECO:0007669"/>
    <property type="project" value="UniProtKB-SubCell"/>
</dbReference>
<dbReference type="EMBL" id="JADKIO010000005">
    <property type="protein sequence ID" value="MBK9795324.1"/>
    <property type="molecule type" value="Genomic_DNA"/>
</dbReference>
<sequence>MFLPLYLGVLHAVEPDHVAVVTGVSLSGDRRGAWKVGLAFGLSHMLAVALLAVAATFLGRTLLGDGFFLWMDRLAWALVLLLGLWNLAAALGLRSLALHSHSHRHGPLTHEHPHPHGHPVRRIRFRWKHRARSARAAAHGFHHSAAWLGAFFGLGGVRGFTTLLRSTGISGQFQFLQALLLFGLGITAMFTLLSALSGWLAARLGTQLRYRRTLYALSGAGNVAVGLYLLIKA</sequence>
<feature type="transmembrane region" description="Helical" evidence="7">
    <location>
        <begin position="175"/>
        <end position="202"/>
    </location>
</feature>
<evidence type="ECO:0000256" key="3">
    <source>
        <dbReference type="ARBA" id="ARBA00022596"/>
    </source>
</evidence>
<keyword evidence="5 7" id="KW-1133">Transmembrane helix</keyword>
<comment type="caution">
    <text evidence="7">Lacks conserved residue(s) required for the propagation of feature annotation.</text>
</comment>
<feature type="transmembrane region" description="Helical" evidence="7">
    <location>
        <begin position="214"/>
        <end position="231"/>
    </location>
</feature>
<evidence type="ECO:0000256" key="1">
    <source>
        <dbReference type="ARBA" id="ARBA00004127"/>
    </source>
</evidence>
<keyword evidence="6 7" id="KW-0472">Membrane</keyword>
<feature type="transmembrane region" description="Helical" evidence="7">
    <location>
        <begin position="36"/>
        <end position="59"/>
    </location>
</feature>
<keyword evidence="3" id="KW-0533">Nickel</keyword>
<dbReference type="GO" id="GO:0015099">
    <property type="term" value="F:nickel cation transmembrane transporter activity"/>
    <property type="evidence" value="ECO:0007669"/>
    <property type="project" value="UniProtKB-UniRule"/>
</dbReference>
<evidence type="ECO:0000256" key="5">
    <source>
        <dbReference type="ARBA" id="ARBA00022989"/>
    </source>
</evidence>
<evidence type="ECO:0000256" key="4">
    <source>
        <dbReference type="ARBA" id="ARBA00022692"/>
    </source>
</evidence>